<evidence type="ECO:0000256" key="3">
    <source>
        <dbReference type="ARBA" id="ARBA00022801"/>
    </source>
</evidence>
<evidence type="ECO:0000256" key="2">
    <source>
        <dbReference type="ARBA" id="ARBA00012744"/>
    </source>
</evidence>
<dbReference type="SUPFAM" id="SSF51445">
    <property type="entry name" value="(Trans)glycosidases"/>
    <property type="match status" value="1"/>
</dbReference>
<dbReference type="PRINTS" id="PR00131">
    <property type="entry name" value="GLHYDRLASE1"/>
</dbReference>
<keyword evidence="4" id="KW-0136">Cellulose degradation</keyword>
<dbReference type="PANTHER" id="PTHR10353:SF36">
    <property type="entry name" value="LP05116P"/>
    <property type="match status" value="1"/>
</dbReference>
<dbReference type="NCBIfam" id="TIGR03356">
    <property type="entry name" value="BGL"/>
    <property type="match status" value="1"/>
</dbReference>
<dbReference type="InterPro" id="IPR017736">
    <property type="entry name" value="Glyco_hydro_1_beta-glucosidase"/>
</dbReference>
<keyword evidence="5" id="KW-0119">Carbohydrate metabolism</keyword>
<dbReference type="PROSITE" id="PS00572">
    <property type="entry name" value="GLYCOSYL_HYDROL_F1_1"/>
    <property type="match status" value="1"/>
</dbReference>
<evidence type="ECO:0000256" key="6">
    <source>
        <dbReference type="ARBA" id="ARBA00023295"/>
    </source>
</evidence>
<evidence type="ECO:0000256" key="1">
    <source>
        <dbReference type="ARBA" id="ARBA00010838"/>
    </source>
</evidence>
<dbReference type="PANTHER" id="PTHR10353">
    <property type="entry name" value="GLYCOSYL HYDROLASE"/>
    <property type="match status" value="1"/>
</dbReference>
<reference evidence="8" key="1">
    <citation type="submission" date="2020-05" db="EMBL/GenBank/DDBJ databases">
        <authorList>
            <person name="Chiriac C."/>
            <person name="Salcher M."/>
            <person name="Ghai R."/>
            <person name="Kavagutti S V."/>
        </authorList>
    </citation>
    <scope>NUCLEOTIDE SEQUENCE</scope>
</reference>
<dbReference type="Gene3D" id="3.20.20.80">
    <property type="entry name" value="Glycosidases"/>
    <property type="match status" value="1"/>
</dbReference>
<dbReference type="EMBL" id="CAEZSR010000086">
    <property type="protein sequence ID" value="CAB4568691.1"/>
    <property type="molecule type" value="Genomic_DNA"/>
</dbReference>
<dbReference type="GO" id="GO:0030245">
    <property type="term" value="P:cellulose catabolic process"/>
    <property type="evidence" value="ECO:0007669"/>
    <property type="project" value="UniProtKB-KW"/>
</dbReference>
<keyword evidence="6" id="KW-0326">Glycosidase</keyword>
<evidence type="ECO:0000256" key="4">
    <source>
        <dbReference type="ARBA" id="ARBA00023001"/>
    </source>
</evidence>
<organism evidence="8">
    <name type="scientific">freshwater metagenome</name>
    <dbReference type="NCBI Taxonomy" id="449393"/>
    <lineage>
        <taxon>unclassified sequences</taxon>
        <taxon>metagenomes</taxon>
        <taxon>ecological metagenomes</taxon>
    </lineage>
</organism>
<dbReference type="EC" id="3.2.1.21" evidence="2"/>
<accession>A0A6J6DX09</accession>
<name>A0A6J6DX09_9ZZZZ</name>
<evidence type="ECO:0000313" key="8">
    <source>
        <dbReference type="EMBL" id="CAB4568691.1"/>
    </source>
</evidence>
<dbReference type="GO" id="GO:0005829">
    <property type="term" value="C:cytosol"/>
    <property type="evidence" value="ECO:0007669"/>
    <property type="project" value="TreeGrafter"/>
</dbReference>
<keyword evidence="7" id="KW-0624">Polysaccharide degradation</keyword>
<gene>
    <name evidence="8" type="ORF">UFOPK1493_02252</name>
</gene>
<proteinExistence type="inferred from homology"/>
<dbReference type="Pfam" id="PF00232">
    <property type="entry name" value="Glyco_hydro_1"/>
    <property type="match status" value="1"/>
</dbReference>
<sequence length="453" mass="50356">MSDPVRFPTGFLWGAATASFQIEGDRAGRGDCVWDTFCRVPGAVLGGDHGDVACDHLRLMADDVRMMADLGLQAYRFSFSWPRVLPQGTGTPSASGLAQYHRLVDLLLEHDIEPVPTLFHWDLPQALEDRGGFRLRESAWWFADYAALMAQEFGDRVERWATFNEPWCYAYLGHASGEHAPGLRDPAAAVAVAHHELLAHGYALEAMRSVRADLSLGIVINPAPVHVDDTLGDDVRRRIDGTLNRWWLDGVLLGRYPLDVLDDMGPWATCVQDGDEGKVGQELDWIGVNYYNDHFFTARTAAHSGVTPHVTAPAAAPLQVDRPRTDIGWPITPQGFEALLVRMHDDYGDALPPVYITENGAAYHDGPGADEGVHDERRVEYYDAHLRAVANAMAQGVDVHGYFAWSLMDNFEWAWGYSQRFGLVHVDDETQRRTPKASAHWYAAVARANQLPS</sequence>
<dbReference type="InterPro" id="IPR017853">
    <property type="entry name" value="GH"/>
</dbReference>
<comment type="similarity">
    <text evidence="1">Belongs to the glycosyl hydrolase 1 family.</text>
</comment>
<keyword evidence="3" id="KW-0378">Hydrolase</keyword>
<evidence type="ECO:0000256" key="5">
    <source>
        <dbReference type="ARBA" id="ARBA00023277"/>
    </source>
</evidence>
<dbReference type="InterPro" id="IPR018120">
    <property type="entry name" value="Glyco_hydro_1_AS"/>
</dbReference>
<protein>
    <recommendedName>
        <fullName evidence="2">beta-glucosidase</fullName>
        <ecNumber evidence="2">3.2.1.21</ecNumber>
    </recommendedName>
</protein>
<dbReference type="GO" id="GO:0008422">
    <property type="term" value="F:beta-glucosidase activity"/>
    <property type="evidence" value="ECO:0007669"/>
    <property type="project" value="InterPro"/>
</dbReference>
<dbReference type="InterPro" id="IPR001360">
    <property type="entry name" value="Glyco_hydro_1"/>
</dbReference>
<dbReference type="AlphaFoldDB" id="A0A6J6DX09"/>
<evidence type="ECO:0000256" key="7">
    <source>
        <dbReference type="ARBA" id="ARBA00023326"/>
    </source>
</evidence>
<dbReference type="FunFam" id="3.20.20.80:FF:000004">
    <property type="entry name" value="Beta-glucosidase 6-phospho-beta-glucosidase"/>
    <property type="match status" value="1"/>
</dbReference>